<proteinExistence type="predicted"/>
<keyword evidence="2" id="KW-1185">Reference proteome</keyword>
<accession>A0A8X6FPU7</accession>
<dbReference type="EMBL" id="BMAO01032936">
    <property type="protein sequence ID" value="GFQ85841.1"/>
    <property type="molecule type" value="Genomic_DNA"/>
</dbReference>
<sequence length="75" mass="8810">MFTSVKGFKKEDLIYLCQEINEDLPLKVTISTLKDVILNSKEYKNDPDFVSTVLATTVSERQKKEERKRQEEEIE</sequence>
<organism evidence="1 2">
    <name type="scientific">Trichonephila clavata</name>
    <name type="common">Joro spider</name>
    <name type="synonym">Nephila clavata</name>
    <dbReference type="NCBI Taxonomy" id="2740835"/>
    <lineage>
        <taxon>Eukaryota</taxon>
        <taxon>Metazoa</taxon>
        <taxon>Ecdysozoa</taxon>
        <taxon>Arthropoda</taxon>
        <taxon>Chelicerata</taxon>
        <taxon>Arachnida</taxon>
        <taxon>Araneae</taxon>
        <taxon>Araneomorphae</taxon>
        <taxon>Entelegynae</taxon>
        <taxon>Araneoidea</taxon>
        <taxon>Nephilidae</taxon>
        <taxon>Trichonephila</taxon>
    </lineage>
</organism>
<protein>
    <submittedName>
        <fullName evidence="1">Uncharacterized protein</fullName>
    </submittedName>
</protein>
<dbReference type="OrthoDB" id="6434851at2759"/>
<dbReference type="Proteomes" id="UP000887116">
    <property type="component" value="Unassembled WGS sequence"/>
</dbReference>
<evidence type="ECO:0000313" key="2">
    <source>
        <dbReference type="Proteomes" id="UP000887116"/>
    </source>
</evidence>
<reference evidence="1" key="1">
    <citation type="submission" date="2020-07" db="EMBL/GenBank/DDBJ databases">
        <title>Multicomponent nature underlies the extraordinary mechanical properties of spider dragline silk.</title>
        <authorList>
            <person name="Kono N."/>
            <person name="Nakamura H."/>
            <person name="Mori M."/>
            <person name="Yoshida Y."/>
            <person name="Ohtoshi R."/>
            <person name="Malay A.D."/>
            <person name="Moran D.A.P."/>
            <person name="Tomita M."/>
            <person name="Numata K."/>
            <person name="Arakawa K."/>
        </authorList>
    </citation>
    <scope>NUCLEOTIDE SEQUENCE</scope>
</reference>
<evidence type="ECO:0000313" key="1">
    <source>
        <dbReference type="EMBL" id="GFQ85841.1"/>
    </source>
</evidence>
<dbReference type="AlphaFoldDB" id="A0A8X6FPU7"/>
<name>A0A8X6FPU7_TRICU</name>
<gene>
    <name evidence="1" type="ORF">TNCT_396851</name>
</gene>
<comment type="caution">
    <text evidence="1">The sequence shown here is derived from an EMBL/GenBank/DDBJ whole genome shotgun (WGS) entry which is preliminary data.</text>
</comment>